<dbReference type="PANTHER" id="PTHR37490:SF2">
    <property type="match status" value="1"/>
</dbReference>
<gene>
    <name evidence="2" type="ORF">EDS130_LOCUS42941</name>
</gene>
<organism evidence="2 3">
    <name type="scientific">Adineta ricciae</name>
    <name type="common">Rotifer</name>
    <dbReference type="NCBI Taxonomy" id="249248"/>
    <lineage>
        <taxon>Eukaryota</taxon>
        <taxon>Metazoa</taxon>
        <taxon>Spiralia</taxon>
        <taxon>Gnathifera</taxon>
        <taxon>Rotifera</taxon>
        <taxon>Eurotatoria</taxon>
        <taxon>Bdelloidea</taxon>
        <taxon>Adinetida</taxon>
        <taxon>Adinetidae</taxon>
        <taxon>Adineta</taxon>
    </lineage>
</organism>
<keyword evidence="1" id="KW-1133">Transmembrane helix</keyword>
<feature type="transmembrane region" description="Helical" evidence="1">
    <location>
        <begin position="20"/>
        <end position="38"/>
    </location>
</feature>
<protein>
    <submittedName>
        <fullName evidence="2">Uncharacterized protein</fullName>
    </submittedName>
</protein>
<dbReference type="InterPro" id="IPR021838">
    <property type="entry name" value="DUF3431"/>
</dbReference>
<dbReference type="PANTHER" id="PTHR37490">
    <property type="entry name" value="EXPRESSED PROTEIN"/>
    <property type="match status" value="1"/>
</dbReference>
<dbReference type="EMBL" id="CAJNOJ010000663">
    <property type="protein sequence ID" value="CAF1506076.1"/>
    <property type="molecule type" value="Genomic_DNA"/>
</dbReference>
<name>A0A815THF7_ADIRI</name>
<dbReference type="OrthoDB" id="426718at2759"/>
<evidence type="ECO:0000313" key="3">
    <source>
        <dbReference type="Proteomes" id="UP000663852"/>
    </source>
</evidence>
<keyword evidence="1" id="KW-0812">Transmembrane</keyword>
<evidence type="ECO:0000256" key="1">
    <source>
        <dbReference type="SAM" id="Phobius"/>
    </source>
</evidence>
<dbReference type="Pfam" id="PF11913">
    <property type="entry name" value="DUF3431"/>
    <property type="match status" value="2"/>
</dbReference>
<dbReference type="AlphaFoldDB" id="A0A815THF7"/>
<sequence length="607" mass="70684">MLESVQSPNTSDLFSDHKKLIIFVVVSITFIALLLYTLTHNKQFVSREIVALRTLTPSSMNLSMEKQGKWKKNQLVVIPAIWKEIDWANSLSWPAWLRQGLEQSHSSSSQSYRVHLYQRIDPNSTAPYNWPYCQNVHEEAGVYLKFIYDYYHDLPDRMLFIQGNPTRYSQYPIEKTLCIRDDVHYANINLFWIKKRKWSEWNRDPTNHISLMYECAVRVLELFGFVGAMQVNPDNKKPVDENTVTTLCCAQFYVTKERIRHYTYKQWTAAFRASLQPFCTTSDQEGITYFRESFEHLWHVILGLQAVNMPLAVSKTNTDACHTYQKQSRWKNNQLVVIPAIWKEIDWSNRSSWPAWLQKGLEPSNSSSPQPYCIHLYQRIDPSSTPPYNWPYCENVHEEAGVYLKFIYDYYDDLPDRMLFIHGNPIRHSPYPIETALCVRDDVHYANINFRWIAGRDWREWSSDPADNISLMYKCAVRVLNFFGFNASIQLNSGGDTLLDANVITTLCCAQFYVTKERIRHYTYKQWSAAYHASLEPYCTTAADRETPGKDDTKYFGGSFEHLWHVILGLHAVKMTVPKFGTNNDPCHTFRPSCKGSPCVRSGLLSA</sequence>
<evidence type="ECO:0000313" key="2">
    <source>
        <dbReference type="EMBL" id="CAF1506076.1"/>
    </source>
</evidence>
<proteinExistence type="predicted"/>
<comment type="caution">
    <text evidence="2">The sequence shown here is derived from an EMBL/GenBank/DDBJ whole genome shotgun (WGS) entry which is preliminary data.</text>
</comment>
<reference evidence="2" key="1">
    <citation type="submission" date="2021-02" db="EMBL/GenBank/DDBJ databases">
        <authorList>
            <person name="Nowell W R."/>
        </authorList>
    </citation>
    <scope>NUCLEOTIDE SEQUENCE</scope>
</reference>
<accession>A0A815THF7</accession>
<keyword evidence="1" id="KW-0472">Membrane</keyword>
<dbReference type="Proteomes" id="UP000663852">
    <property type="component" value="Unassembled WGS sequence"/>
</dbReference>